<sequence>MTWKARSSAAIIGLAIVGVLVWSLAPQPVEVETAAVTRGPFRKTVEEDGKTRVRDRYVIAAPLAGRLLRITLKTGDAVHQGMLLALIVPRAPALLDVRTEQELTERLGSAEAERLHTIAVVERAQAALQQARADLERSRKLANKGVLALDRLEHDQTEVEIKQKELLATQFDDQAAMHQVEMARAALQRFRQDAQDHGSEQQWEVRSPISGRVLRVIQESEAVVESGTPLLEIAEPAALEVVVDVLTADASAIAPGASVMLDRGGGAPPLEGRVRLIEPAAFTKISALGVEEQRVNVIIDFVSPHDEWRNLGDAYRVDAQITVLSTAVAIKVPTSALFRINRQWAVFTVTQGRAHLRQIRIGARAEREAVVEDGLEPDEQVIVYPSDAVQDGIRVK</sequence>
<dbReference type="PANTHER" id="PTHR30469:SF15">
    <property type="entry name" value="HLYD FAMILY OF SECRETION PROTEINS"/>
    <property type="match status" value="1"/>
</dbReference>
<dbReference type="Gene3D" id="2.40.50.100">
    <property type="match status" value="1"/>
</dbReference>
<evidence type="ECO:0000313" key="3">
    <source>
        <dbReference type="Proteomes" id="UP000019141"/>
    </source>
</evidence>
<dbReference type="HOGENOM" id="CLU_018816_14_5_7"/>
<dbReference type="GO" id="GO:0015562">
    <property type="term" value="F:efflux transmembrane transporter activity"/>
    <property type="evidence" value="ECO:0007669"/>
    <property type="project" value="TreeGrafter"/>
</dbReference>
<proteinExistence type="predicted"/>
<protein>
    <recommendedName>
        <fullName evidence="1">YknX-like C-terminal permuted SH3-like domain-containing protein</fullName>
    </recommendedName>
</protein>
<dbReference type="AlphaFoldDB" id="W4LIX7"/>
<gene>
    <name evidence="2" type="ORF">ETSY1_23300</name>
</gene>
<dbReference type="Gene3D" id="1.10.287.470">
    <property type="entry name" value="Helix hairpin bin"/>
    <property type="match status" value="1"/>
</dbReference>
<dbReference type="SUPFAM" id="SSF111369">
    <property type="entry name" value="HlyD-like secretion proteins"/>
    <property type="match status" value="1"/>
</dbReference>
<name>W4LIX7_ENTF1</name>
<dbReference type="GO" id="GO:1990281">
    <property type="term" value="C:efflux pump complex"/>
    <property type="evidence" value="ECO:0007669"/>
    <property type="project" value="TreeGrafter"/>
</dbReference>
<dbReference type="PATRIC" id="fig|1429438.4.peg.4485"/>
<dbReference type="Gene3D" id="2.40.30.170">
    <property type="match status" value="1"/>
</dbReference>
<dbReference type="InterPro" id="IPR058637">
    <property type="entry name" value="YknX-like_C"/>
</dbReference>
<feature type="domain" description="YknX-like C-terminal permuted SH3-like" evidence="1">
    <location>
        <begin position="329"/>
        <end position="396"/>
    </location>
</feature>
<dbReference type="Proteomes" id="UP000019141">
    <property type="component" value="Unassembled WGS sequence"/>
</dbReference>
<evidence type="ECO:0000313" key="2">
    <source>
        <dbReference type="EMBL" id="ETW97276.1"/>
    </source>
</evidence>
<keyword evidence="3" id="KW-1185">Reference proteome</keyword>
<evidence type="ECO:0000259" key="1">
    <source>
        <dbReference type="Pfam" id="PF25989"/>
    </source>
</evidence>
<reference evidence="2 3" key="1">
    <citation type="journal article" date="2014" name="Nature">
        <title>An environmental bacterial taxon with a large and distinct metabolic repertoire.</title>
        <authorList>
            <person name="Wilson M.C."/>
            <person name="Mori T."/>
            <person name="Ruckert C."/>
            <person name="Uria A.R."/>
            <person name="Helf M.J."/>
            <person name="Takada K."/>
            <person name="Gernert C."/>
            <person name="Steffens U.A."/>
            <person name="Heycke N."/>
            <person name="Schmitt S."/>
            <person name="Rinke C."/>
            <person name="Helfrich E.J."/>
            <person name="Brachmann A.O."/>
            <person name="Gurgui C."/>
            <person name="Wakimoto T."/>
            <person name="Kracht M."/>
            <person name="Crusemann M."/>
            <person name="Hentschel U."/>
            <person name="Abe I."/>
            <person name="Matsunaga S."/>
            <person name="Kalinowski J."/>
            <person name="Takeyama H."/>
            <person name="Piel J."/>
        </authorList>
    </citation>
    <scope>NUCLEOTIDE SEQUENCE [LARGE SCALE GENOMIC DNA]</scope>
    <source>
        <strain evidence="3">TSY1</strain>
    </source>
</reference>
<dbReference type="EMBL" id="AZHW01000684">
    <property type="protein sequence ID" value="ETW97276.1"/>
    <property type="molecule type" value="Genomic_DNA"/>
</dbReference>
<dbReference type="PANTHER" id="PTHR30469">
    <property type="entry name" value="MULTIDRUG RESISTANCE PROTEIN MDTA"/>
    <property type="match status" value="1"/>
</dbReference>
<dbReference type="Gene3D" id="2.40.420.20">
    <property type="match status" value="1"/>
</dbReference>
<organism evidence="2 3">
    <name type="scientific">Entotheonella factor</name>
    <dbReference type="NCBI Taxonomy" id="1429438"/>
    <lineage>
        <taxon>Bacteria</taxon>
        <taxon>Pseudomonadati</taxon>
        <taxon>Nitrospinota/Tectimicrobiota group</taxon>
        <taxon>Candidatus Tectimicrobiota</taxon>
        <taxon>Candidatus Entotheonellia</taxon>
        <taxon>Candidatus Entotheonellales</taxon>
        <taxon>Candidatus Entotheonellaceae</taxon>
        <taxon>Candidatus Entotheonella</taxon>
    </lineage>
</organism>
<dbReference type="Pfam" id="PF25989">
    <property type="entry name" value="YknX_C"/>
    <property type="match status" value="1"/>
</dbReference>
<comment type="caution">
    <text evidence="2">The sequence shown here is derived from an EMBL/GenBank/DDBJ whole genome shotgun (WGS) entry which is preliminary data.</text>
</comment>
<accession>W4LIX7</accession>